<feature type="compositionally biased region" description="Basic and acidic residues" evidence="1">
    <location>
        <begin position="67"/>
        <end position="86"/>
    </location>
</feature>
<comment type="caution">
    <text evidence="2">The sequence shown here is derived from an EMBL/GenBank/DDBJ whole genome shotgun (WGS) entry which is preliminary data.</text>
</comment>
<organism evidence="2 3">
    <name type="scientific">Synaphobranchus kaupii</name>
    <name type="common">Kaup's arrowtooth eel</name>
    <dbReference type="NCBI Taxonomy" id="118154"/>
    <lineage>
        <taxon>Eukaryota</taxon>
        <taxon>Metazoa</taxon>
        <taxon>Chordata</taxon>
        <taxon>Craniata</taxon>
        <taxon>Vertebrata</taxon>
        <taxon>Euteleostomi</taxon>
        <taxon>Actinopterygii</taxon>
        <taxon>Neopterygii</taxon>
        <taxon>Teleostei</taxon>
        <taxon>Anguilliformes</taxon>
        <taxon>Synaphobranchidae</taxon>
        <taxon>Synaphobranchus</taxon>
    </lineage>
</organism>
<reference evidence="2" key="1">
    <citation type="journal article" date="2023" name="Science">
        <title>Genome structures resolve the early diversification of teleost fishes.</title>
        <authorList>
            <person name="Parey E."/>
            <person name="Louis A."/>
            <person name="Montfort J."/>
            <person name="Bouchez O."/>
            <person name="Roques C."/>
            <person name="Iampietro C."/>
            <person name="Lluch J."/>
            <person name="Castinel A."/>
            <person name="Donnadieu C."/>
            <person name="Desvignes T."/>
            <person name="Floi Bucao C."/>
            <person name="Jouanno E."/>
            <person name="Wen M."/>
            <person name="Mejri S."/>
            <person name="Dirks R."/>
            <person name="Jansen H."/>
            <person name="Henkel C."/>
            <person name="Chen W.J."/>
            <person name="Zahm M."/>
            <person name="Cabau C."/>
            <person name="Klopp C."/>
            <person name="Thompson A.W."/>
            <person name="Robinson-Rechavi M."/>
            <person name="Braasch I."/>
            <person name="Lecointre G."/>
            <person name="Bobe J."/>
            <person name="Postlethwait J.H."/>
            <person name="Berthelot C."/>
            <person name="Roest Crollius H."/>
            <person name="Guiguen Y."/>
        </authorList>
    </citation>
    <scope>NUCLEOTIDE SEQUENCE</scope>
    <source>
        <strain evidence="2">WJC10195</strain>
    </source>
</reference>
<dbReference type="Proteomes" id="UP001152622">
    <property type="component" value="Chromosome 1"/>
</dbReference>
<feature type="compositionally biased region" description="Polar residues" evidence="1">
    <location>
        <begin position="36"/>
        <end position="45"/>
    </location>
</feature>
<dbReference type="EMBL" id="JAINUF010000001">
    <property type="protein sequence ID" value="KAJ8383075.1"/>
    <property type="molecule type" value="Genomic_DNA"/>
</dbReference>
<proteinExistence type="predicted"/>
<accession>A0A9Q1GF88</accession>
<evidence type="ECO:0000313" key="3">
    <source>
        <dbReference type="Proteomes" id="UP001152622"/>
    </source>
</evidence>
<feature type="region of interest" description="Disordered" evidence="1">
    <location>
        <begin position="1"/>
        <end position="45"/>
    </location>
</feature>
<feature type="compositionally biased region" description="Polar residues" evidence="1">
    <location>
        <begin position="7"/>
        <end position="17"/>
    </location>
</feature>
<name>A0A9Q1GF88_SYNKA</name>
<gene>
    <name evidence="2" type="ORF">SKAU_G00038530</name>
</gene>
<keyword evidence="3" id="KW-1185">Reference proteome</keyword>
<protein>
    <submittedName>
        <fullName evidence="2">Uncharacterized protein</fullName>
    </submittedName>
</protein>
<evidence type="ECO:0000313" key="2">
    <source>
        <dbReference type="EMBL" id="KAJ8383075.1"/>
    </source>
</evidence>
<dbReference type="AlphaFoldDB" id="A0A9Q1GF88"/>
<evidence type="ECO:0000256" key="1">
    <source>
        <dbReference type="SAM" id="MobiDB-lite"/>
    </source>
</evidence>
<feature type="region of interest" description="Disordered" evidence="1">
    <location>
        <begin position="64"/>
        <end position="94"/>
    </location>
</feature>
<sequence length="94" mass="10848">MDLKMMWTSNTKDSVSANGKEKENSRVVTFPPIPKSCSNSQQDLNNRKQPTFQRLQELFFASGQADNKQDAHHRLDSRMTNKRAEGHWNGTRLK</sequence>